<organism evidence="1">
    <name type="scientific">Siphoviridae sp. ctA4S13</name>
    <dbReference type="NCBI Taxonomy" id="2826179"/>
    <lineage>
        <taxon>Viruses</taxon>
        <taxon>Duplodnaviria</taxon>
        <taxon>Heunggongvirae</taxon>
        <taxon>Uroviricota</taxon>
        <taxon>Caudoviricetes</taxon>
    </lineage>
</organism>
<name>A0A8S5MQD9_9CAUD</name>
<accession>A0A8S5MQD9</accession>
<protein>
    <submittedName>
        <fullName evidence="1">Uncharacterized protein</fullName>
    </submittedName>
</protein>
<proteinExistence type="predicted"/>
<evidence type="ECO:0000313" key="1">
    <source>
        <dbReference type="EMBL" id="DAD84526.1"/>
    </source>
</evidence>
<reference evidence="1" key="1">
    <citation type="journal article" date="2021" name="Proc. Natl. Acad. Sci. U.S.A.">
        <title>A Catalog of Tens of Thousands of Viruses from Human Metagenomes Reveals Hidden Associations with Chronic Diseases.</title>
        <authorList>
            <person name="Tisza M.J."/>
            <person name="Buck C.B."/>
        </authorList>
    </citation>
    <scope>NUCLEOTIDE SEQUENCE</scope>
    <source>
        <strain evidence="1">CtA4S13</strain>
    </source>
</reference>
<dbReference type="EMBL" id="BK014961">
    <property type="protein sequence ID" value="DAD84526.1"/>
    <property type="molecule type" value="Genomic_DNA"/>
</dbReference>
<sequence length="46" mass="5090">MSLDGHTGRNTTTAFVQAGVIVHQYILTNVVLTQNAVLCRLQYKIT</sequence>